<sequence>MRAPHASPPPFATRFGIVLAALSLALALSGCATTAAADDPTAALSNAEIRTRTVENGDTIEEYRVAGQLRAVKITPARGPVYYLVDENGDGRLDTSKGEGTVSPVYFKLFSW</sequence>
<keyword evidence="3" id="KW-1185">Reference proteome</keyword>
<proteinExistence type="predicted"/>
<dbReference type="EMBL" id="CP093547">
    <property type="protein sequence ID" value="UNP29406.1"/>
    <property type="molecule type" value="Genomic_DNA"/>
</dbReference>
<dbReference type="Pfam" id="PF11191">
    <property type="entry name" value="DUF2782"/>
    <property type="match status" value="1"/>
</dbReference>
<protein>
    <submittedName>
        <fullName evidence="2">DUF2782 domain-containing protein</fullName>
    </submittedName>
</protein>
<evidence type="ECO:0000313" key="2">
    <source>
        <dbReference type="EMBL" id="UNP29406.1"/>
    </source>
</evidence>
<feature type="chain" id="PRO_5046721425" evidence="1">
    <location>
        <begin position="38"/>
        <end position="112"/>
    </location>
</feature>
<organism evidence="2 3">
    <name type="scientific">Lysobacter gummosus</name>
    <dbReference type="NCBI Taxonomy" id="262324"/>
    <lineage>
        <taxon>Bacteria</taxon>
        <taxon>Pseudomonadati</taxon>
        <taxon>Pseudomonadota</taxon>
        <taxon>Gammaproteobacteria</taxon>
        <taxon>Lysobacterales</taxon>
        <taxon>Lysobacteraceae</taxon>
        <taxon>Lysobacter</taxon>
    </lineage>
</organism>
<reference evidence="2 3" key="1">
    <citation type="submission" date="2022-03" db="EMBL/GenBank/DDBJ databases">
        <title>Complete genome sequence of Lysobacter capsici VKM B-2533 and Lysobacter gummosus 10.1.1, promising sources of lytic agents.</title>
        <authorList>
            <person name="Tarlachkov S.V."/>
            <person name="Kudryakova I.V."/>
            <person name="Afoshin A.S."/>
            <person name="Leontyevskaya E.A."/>
            <person name="Leontyevskaya N.V."/>
        </authorList>
    </citation>
    <scope>NUCLEOTIDE SEQUENCE [LARGE SCALE GENOMIC DNA]</scope>
    <source>
        <strain evidence="2 3">10.1.1</strain>
    </source>
</reference>
<name>A0ABY3XEA2_9GAMM</name>
<evidence type="ECO:0000313" key="3">
    <source>
        <dbReference type="Proteomes" id="UP000829194"/>
    </source>
</evidence>
<gene>
    <name evidence="2" type="ORF">MOV92_23545</name>
</gene>
<accession>A0ABY3XEA2</accession>
<keyword evidence="1" id="KW-0732">Signal</keyword>
<dbReference type="PROSITE" id="PS51257">
    <property type="entry name" value="PROKAR_LIPOPROTEIN"/>
    <property type="match status" value="1"/>
</dbReference>
<dbReference type="Proteomes" id="UP000829194">
    <property type="component" value="Chromosome"/>
</dbReference>
<dbReference type="RefSeq" id="WP_057944884.1">
    <property type="nucleotide sequence ID" value="NZ_CP011131.1"/>
</dbReference>
<feature type="signal peptide" evidence="1">
    <location>
        <begin position="1"/>
        <end position="37"/>
    </location>
</feature>
<dbReference type="InterPro" id="IPR021357">
    <property type="entry name" value="DUF2782"/>
</dbReference>
<dbReference type="Gene3D" id="2.20.130.30">
    <property type="entry name" value="Protein of unknown function DUF2782"/>
    <property type="match status" value="1"/>
</dbReference>
<evidence type="ECO:0000256" key="1">
    <source>
        <dbReference type="SAM" id="SignalP"/>
    </source>
</evidence>